<dbReference type="OrthoDB" id="7861086at2"/>
<evidence type="ECO:0000256" key="1">
    <source>
        <dbReference type="SAM" id="Phobius"/>
    </source>
</evidence>
<evidence type="ECO:0000313" key="2">
    <source>
        <dbReference type="EMBL" id="EEB33983.1"/>
    </source>
</evidence>
<feature type="transmembrane region" description="Helical" evidence="1">
    <location>
        <begin position="43"/>
        <end position="66"/>
    </location>
</feature>
<dbReference type="AlphaFoldDB" id="B6WT71"/>
<reference evidence="2 3" key="2">
    <citation type="submission" date="2008-10" db="EMBL/GenBank/DDBJ databases">
        <authorList>
            <person name="Fulton L."/>
            <person name="Clifton S."/>
            <person name="Fulton B."/>
            <person name="Xu J."/>
            <person name="Minx P."/>
            <person name="Pepin K.H."/>
            <person name="Johnson M."/>
            <person name="Bhonagiri V."/>
            <person name="Nash W.E."/>
            <person name="Mardis E.R."/>
            <person name="Wilson R.K."/>
        </authorList>
    </citation>
    <scope>NUCLEOTIDE SEQUENCE [LARGE SCALE GENOMIC DNA]</scope>
    <source>
        <strain evidence="2 3">ATCC 29098</strain>
    </source>
</reference>
<dbReference type="HOGENOM" id="CLU_1903319_0_0_7"/>
<comment type="caution">
    <text evidence="2">The sequence shown here is derived from an EMBL/GenBank/DDBJ whole genome shotgun (WGS) entry which is preliminary data.</text>
</comment>
<keyword evidence="1" id="KW-1133">Transmembrane helix</keyword>
<keyword evidence="1" id="KW-0812">Transmembrane</keyword>
<feature type="transmembrane region" description="Helical" evidence="1">
    <location>
        <begin position="6"/>
        <end position="22"/>
    </location>
</feature>
<accession>B6WT71</accession>
<organism evidence="2 3">
    <name type="scientific">Desulfovibrio piger ATCC 29098</name>
    <dbReference type="NCBI Taxonomy" id="411464"/>
    <lineage>
        <taxon>Bacteria</taxon>
        <taxon>Pseudomonadati</taxon>
        <taxon>Thermodesulfobacteriota</taxon>
        <taxon>Desulfovibrionia</taxon>
        <taxon>Desulfovibrionales</taxon>
        <taxon>Desulfovibrionaceae</taxon>
        <taxon>Desulfovibrio</taxon>
    </lineage>
</organism>
<name>B6WT71_9BACT</name>
<sequence>MSLPIIFWIYGVAVSTICKIFIKSKFAERFFATIYHNYDLIGVKVVGIAYDTFLIVYTIIICIGVWRSANKYTGHFIWAAIAKFFSILWMLSIIIIVADIFSLINMRLPGSTEELPQWRLEGYKKSIDSLINP</sequence>
<keyword evidence="1" id="KW-0472">Membrane</keyword>
<evidence type="ECO:0000313" key="3">
    <source>
        <dbReference type="Proteomes" id="UP000003676"/>
    </source>
</evidence>
<dbReference type="RefSeq" id="WP_006005871.1">
    <property type="nucleotide sequence ID" value="NZ_DS996355.1"/>
</dbReference>
<reference evidence="2 3" key="1">
    <citation type="submission" date="2008-10" db="EMBL/GenBank/DDBJ databases">
        <title>Draft genome sequence of Desulvovibrio piger (ATCC 29098).</title>
        <authorList>
            <person name="Sudarsanam P."/>
            <person name="Ley R."/>
            <person name="Guruge J."/>
            <person name="Turnbaugh P.J."/>
            <person name="Mahowald M."/>
            <person name="Liep D."/>
            <person name="Gordon J."/>
        </authorList>
    </citation>
    <scope>NUCLEOTIDE SEQUENCE [LARGE SCALE GENOMIC DNA]</scope>
    <source>
        <strain evidence="2 3">ATCC 29098</strain>
    </source>
</reference>
<protein>
    <submittedName>
        <fullName evidence="2">Uncharacterized protein</fullName>
    </submittedName>
</protein>
<proteinExistence type="predicted"/>
<gene>
    <name evidence="2" type="ORF">DESPIG_01276</name>
</gene>
<feature type="transmembrane region" description="Helical" evidence="1">
    <location>
        <begin position="78"/>
        <end position="101"/>
    </location>
</feature>
<dbReference type="EMBL" id="ABXU01000029">
    <property type="protein sequence ID" value="EEB33983.1"/>
    <property type="molecule type" value="Genomic_DNA"/>
</dbReference>
<dbReference type="Proteomes" id="UP000003676">
    <property type="component" value="Unassembled WGS sequence"/>
</dbReference>